<evidence type="ECO:0000313" key="4">
    <source>
        <dbReference type="Proteomes" id="UP001341840"/>
    </source>
</evidence>
<dbReference type="InterPro" id="IPR023213">
    <property type="entry name" value="CAT-like_dom_sf"/>
</dbReference>
<reference evidence="3 4" key="1">
    <citation type="journal article" date="2023" name="Plants (Basel)">
        <title>Bridging the Gap: Combining Genomics and Transcriptomics Approaches to Understand Stylosanthes scabra, an Orphan Legume from the Brazilian Caatinga.</title>
        <authorList>
            <person name="Ferreira-Neto J.R.C."/>
            <person name="da Silva M.D."/>
            <person name="Binneck E."/>
            <person name="de Melo N.F."/>
            <person name="da Silva R.H."/>
            <person name="de Melo A.L.T.M."/>
            <person name="Pandolfi V."/>
            <person name="Bustamante F.O."/>
            <person name="Brasileiro-Vidal A.C."/>
            <person name="Benko-Iseppon A.M."/>
        </authorList>
    </citation>
    <scope>NUCLEOTIDE SEQUENCE [LARGE SCALE GENOMIC DNA]</scope>
    <source>
        <tissue evidence="3">Leaves</tissue>
    </source>
</reference>
<comment type="similarity">
    <text evidence="1">Belongs to the plant acyltransferase family.</text>
</comment>
<dbReference type="EMBL" id="JASCZI010034567">
    <property type="protein sequence ID" value="MED6129328.1"/>
    <property type="molecule type" value="Genomic_DNA"/>
</dbReference>
<dbReference type="Gene3D" id="3.30.559.10">
    <property type="entry name" value="Chloramphenicol acetyltransferase-like domain"/>
    <property type="match status" value="1"/>
</dbReference>
<evidence type="ECO:0000256" key="1">
    <source>
        <dbReference type="ARBA" id="ARBA00009861"/>
    </source>
</evidence>
<dbReference type="PANTHER" id="PTHR31147:SF66">
    <property type="entry name" value="OS05G0315700 PROTEIN"/>
    <property type="match status" value="1"/>
</dbReference>
<dbReference type="Proteomes" id="UP001341840">
    <property type="component" value="Unassembled WGS sequence"/>
</dbReference>
<sequence>MGAEKPSIMPVWCRELLCERDPPRVTCIHHEYSDQLPLDDNKSVFKPYHCSFFFGPKEIHALRRRLPSHLAESSTTFDILTACLWRCRTAALQWENPNQEVRLMCPVNARYIYGRSLNRPLLPEGFYGNAFVLPAAVSTVGKICRSPLSYALELVKKAKNEVNEEYVRSVVDLLALKKGISSIKTTGSFIVSDLNKTGIYRDFDYNTPGLSTPLYSGIAKAGSGEFPGTSFYVPHTNSKGEHGTVVPICLPEEAMVRFEEELNEILNFKDGKGESVTTLRSNI</sequence>
<dbReference type="Pfam" id="PF02458">
    <property type="entry name" value="Transferase"/>
    <property type="match status" value="1"/>
</dbReference>
<protein>
    <recommendedName>
        <fullName evidence="5">Benzyl alcohol O-benzoyltransferase</fullName>
    </recommendedName>
</protein>
<evidence type="ECO:0008006" key="5">
    <source>
        <dbReference type="Google" id="ProtNLM"/>
    </source>
</evidence>
<organism evidence="3 4">
    <name type="scientific">Stylosanthes scabra</name>
    <dbReference type="NCBI Taxonomy" id="79078"/>
    <lineage>
        <taxon>Eukaryota</taxon>
        <taxon>Viridiplantae</taxon>
        <taxon>Streptophyta</taxon>
        <taxon>Embryophyta</taxon>
        <taxon>Tracheophyta</taxon>
        <taxon>Spermatophyta</taxon>
        <taxon>Magnoliopsida</taxon>
        <taxon>eudicotyledons</taxon>
        <taxon>Gunneridae</taxon>
        <taxon>Pentapetalae</taxon>
        <taxon>rosids</taxon>
        <taxon>fabids</taxon>
        <taxon>Fabales</taxon>
        <taxon>Fabaceae</taxon>
        <taxon>Papilionoideae</taxon>
        <taxon>50 kb inversion clade</taxon>
        <taxon>dalbergioids sensu lato</taxon>
        <taxon>Dalbergieae</taxon>
        <taxon>Pterocarpus clade</taxon>
        <taxon>Stylosanthes</taxon>
    </lineage>
</organism>
<gene>
    <name evidence="3" type="ORF">PIB30_106877</name>
</gene>
<evidence type="ECO:0000256" key="2">
    <source>
        <dbReference type="ARBA" id="ARBA00022679"/>
    </source>
</evidence>
<proteinExistence type="inferred from homology"/>
<name>A0ABU6RZH3_9FABA</name>
<dbReference type="PANTHER" id="PTHR31147">
    <property type="entry name" value="ACYL TRANSFERASE 4"/>
    <property type="match status" value="1"/>
</dbReference>
<accession>A0ABU6RZH3</accession>
<keyword evidence="2" id="KW-0808">Transferase</keyword>
<dbReference type="InterPro" id="IPR050898">
    <property type="entry name" value="Plant_acyltransferase"/>
</dbReference>
<evidence type="ECO:0000313" key="3">
    <source>
        <dbReference type="EMBL" id="MED6129328.1"/>
    </source>
</evidence>
<keyword evidence="4" id="KW-1185">Reference proteome</keyword>
<comment type="caution">
    <text evidence="3">The sequence shown here is derived from an EMBL/GenBank/DDBJ whole genome shotgun (WGS) entry which is preliminary data.</text>
</comment>